<evidence type="ECO:0000313" key="4">
    <source>
        <dbReference type="Proteomes" id="UP001367030"/>
    </source>
</evidence>
<dbReference type="PANTHER" id="PTHR43201">
    <property type="entry name" value="ACYL-COA SYNTHETASE"/>
    <property type="match status" value="1"/>
</dbReference>
<name>A0ABU8XJ61_9BURK</name>
<dbReference type="Gene3D" id="3.30.300.30">
    <property type="match status" value="1"/>
</dbReference>
<dbReference type="RefSeq" id="WP_340339941.1">
    <property type="nucleotide sequence ID" value="NZ_JBBKZS010000043.1"/>
</dbReference>
<dbReference type="SUPFAM" id="SSF56801">
    <property type="entry name" value="Acetyl-CoA synthetase-like"/>
    <property type="match status" value="1"/>
</dbReference>
<accession>A0ABU8XJ61</accession>
<dbReference type="InterPro" id="IPR025110">
    <property type="entry name" value="AMP-bd_C"/>
</dbReference>
<reference evidence="3 4" key="1">
    <citation type="submission" date="2024-03" db="EMBL/GenBank/DDBJ databases">
        <title>Novel species of the genus Variovorax.</title>
        <authorList>
            <person name="Liu Q."/>
            <person name="Xin Y.-H."/>
        </authorList>
    </citation>
    <scope>NUCLEOTIDE SEQUENCE [LARGE SCALE GENOMIC DNA]</scope>
    <source>
        <strain evidence="3 4">KACC 18901</strain>
    </source>
</reference>
<gene>
    <name evidence="3" type="ORF">WKW79_35535</name>
</gene>
<feature type="domain" description="AMP-dependent synthetase/ligase" evidence="1">
    <location>
        <begin position="47"/>
        <end position="414"/>
    </location>
</feature>
<evidence type="ECO:0000313" key="3">
    <source>
        <dbReference type="EMBL" id="MEJ8859908.1"/>
    </source>
</evidence>
<dbReference type="Pfam" id="PF00501">
    <property type="entry name" value="AMP-binding"/>
    <property type="match status" value="1"/>
</dbReference>
<dbReference type="EMBL" id="JBBKZS010000043">
    <property type="protein sequence ID" value="MEJ8859908.1"/>
    <property type="molecule type" value="Genomic_DNA"/>
</dbReference>
<dbReference type="PROSITE" id="PS00455">
    <property type="entry name" value="AMP_BINDING"/>
    <property type="match status" value="1"/>
</dbReference>
<evidence type="ECO:0000259" key="2">
    <source>
        <dbReference type="Pfam" id="PF13193"/>
    </source>
</evidence>
<dbReference type="Proteomes" id="UP001367030">
    <property type="component" value="Unassembled WGS sequence"/>
</dbReference>
<protein>
    <submittedName>
        <fullName evidence="3">AMP-binding protein</fullName>
    </submittedName>
</protein>
<dbReference type="PANTHER" id="PTHR43201:SF32">
    <property type="entry name" value="2-SUCCINYLBENZOATE--COA LIGASE, CHLOROPLASTIC_PEROXISOMAL"/>
    <property type="match status" value="1"/>
</dbReference>
<proteinExistence type="predicted"/>
<keyword evidence="4" id="KW-1185">Reference proteome</keyword>
<comment type="caution">
    <text evidence="3">The sequence shown here is derived from an EMBL/GenBank/DDBJ whole genome shotgun (WGS) entry which is preliminary data.</text>
</comment>
<dbReference type="Pfam" id="PF13193">
    <property type="entry name" value="AMP-binding_C"/>
    <property type="match status" value="1"/>
</dbReference>
<dbReference type="Gene3D" id="3.40.50.12780">
    <property type="entry name" value="N-terminal domain of ligase-like"/>
    <property type="match status" value="1"/>
</dbReference>
<dbReference type="InterPro" id="IPR000873">
    <property type="entry name" value="AMP-dep_synth/lig_dom"/>
</dbReference>
<organism evidence="3 4">
    <name type="scientific">Variovorax robiniae</name>
    <dbReference type="NCBI Taxonomy" id="1836199"/>
    <lineage>
        <taxon>Bacteria</taxon>
        <taxon>Pseudomonadati</taxon>
        <taxon>Pseudomonadota</taxon>
        <taxon>Betaproteobacteria</taxon>
        <taxon>Burkholderiales</taxon>
        <taxon>Comamonadaceae</taxon>
        <taxon>Variovorax</taxon>
    </lineage>
</organism>
<sequence>MNTSATTVSHRVEVASPIEGVVYPPTDRLQGYLEAGALTRETLADGFRASFAEHADRTALCGSDGDLTYRQLDEVTDRFAAALLALGLRSPDRVVFQLANSNELVIGFVACLKAGLIPVATLAAHREHEIGYLAGLSEARAHFVQGDDAKFDDVAFAQQMQSQIASLKWIVQARGTTRGAAHGMRSMIDEMPLNAARQALANVELDPFQVAVFQLSGGTTGVPKIIPRFNNEYLYNMRAVAQFNGYRADDVLFMPLPMMHNLNMGCCFGPFLLTGGAITVASDLQPASLVSTFQRYLPTWAVLGGPILEKLRPAIESGEMPVKQLRSVVSSTGAPKLRSILGVPAYHIFGMTEGAIMMTRDDQPQVVRDSMVGRPVSPHDEVKLFKIGTEEEILEEGVEGECAFAGPYTIHGYYRAPERNKETFTRGGFYRSGDLMLFRDIDGQRYYKFCGRTKDVVDRGGEKINCEEVESVVSRHPAVAMTSVVGMPDPVFGERVCAFMVVKPGHDAPSVAALGAFLSEVGVAKFKWPERIEVLDEFPLTKTGKLSKPLLKQVIVDKLAAEKTAVAHNHSEARSST</sequence>
<dbReference type="InterPro" id="IPR045851">
    <property type="entry name" value="AMP-bd_C_sf"/>
</dbReference>
<dbReference type="InterPro" id="IPR020845">
    <property type="entry name" value="AMP-binding_CS"/>
</dbReference>
<dbReference type="InterPro" id="IPR042099">
    <property type="entry name" value="ANL_N_sf"/>
</dbReference>
<evidence type="ECO:0000259" key="1">
    <source>
        <dbReference type="Pfam" id="PF00501"/>
    </source>
</evidence>
<feature type="domain" description="AMP-binding enzyme C-terminal" evidence="2">
    <location>
        <begin position="468"/>
        <end position="545"/>
    </location>
</feature>